<dbReference type="EMBL" id="LGRN01000165">
    <property type="protein sequence ID" value="OJD15297.1"/>
    <property type="molecule type" value="Genomic_DNA"/>
</dbReference>
<feature type="region of interest" description="Disordered" evidence="1">
    <location>
        <begin position="421"/>
        <end position="440"/>
    </location>
</feature>
<evidence type="ECO:0000313" key="2">
    <source>
        <dbReference type="EMBL" id="OJD15297.1"/>
    </source>
</evidence>
<comment type="caution">
    <text evidence="2">The sequence shown here is derived from an EMBL/GenBank/DDBJ whole genome shotgun (WGS) entry which is preliminary data.</text>
</comment>
<dbReference type="Proteomes" id="UP000182235">
    <property type="component" value="Unassembled WGS sequence"/>
</dbReference>
<evidence type="ECO:0000313" key="3">
    <source>
        <dbReference type="Proteomes" id="UP000182235"/>
    </source>
</evidence>
<dbReference type="STRING" id="1447872.A0A1J9PFT4"/>
<gene>
    <name evidence="2" type="ORF">AJ78_04446</name>
</gene>
<sequence length="440" mass="49879">MVAKMQIYCVHNPNPSTIPRTGLQLNEAHVFLWRDNLFIVSNKEPKVDMIQNISSGYSCDDESLIHAAAFARRAPQAVREAYFEVIRNRNLAKEFGVICEKRDGVTIEYQKSMKAEWQSFAKALDEIYQHLLKSTQQKEVAGCLRRLQNHLRTLKNRIGDMIGWYSNPWTLDFLLLALADCTGRMDIMLWSFQRALETETLYELPTLSKGVASIKEQCQRANKRPTVYQILLHISLILLDSHPPIITNRLKKDLKILSWKPFDWETRCLECDSLSTDDFAGLALALADFTPFTDIELTGGKIKRQYTAVMSEFRRISGEMAIGASKSDEFSAPANMMIVCTCLGVHMVAPQLEDLDRPDIESHTSGLNISPLYPWGVTLEDAVSQFDSITLSLTLERDLVKPSSETRAEDAPHNRLVVARKIVKRPSDGDLSDGKRRKGE</sequence>
<keyword evidence="3" id="KW-1185">Reference proteome</keyword>
<dbReference type="AlphaFoldDB" id="A0A1J9PFT4"/>
<name>A0A1J9PFT4_9EURO</name>
<reference evidence="2 3" key="1">
    <citation type="submission" date="2015-07" db="EMBL/GenBank/DDBJ databases">
        <title>Emmonsia species relationships and genome sequence.</title>
        <authorList>
            <consortium name="The Broad Institute Genomics Platform"/>
            <person name="Cuomo C.A."/>
            <person name="Munoz J.F."/>
            <person name="Imamovic A."/>
            <person name="Priest M.E."/>
            <person name="Young S."/>
            <person name="Clay O.K."/>
            <person name="McEwen J.G."/>
        </authorList>
    </citation>
    <scope>NUCLEOTIDE SEQUENCE [LARGE SCALE GENOMIC DNA]</scope>
    <source>
        <strain evidence="2 3">UAMH 9510</strain>
    </source>
</reference>
<feature type="compositionally biased region" description="Basic and acidic residues" evidence="1">
    <location>
        <begin position="425"/>
        <end position="440"/>
    </location>
</feature>
<protein>
    <submittedName>
        <fullName evidence="2">Uncharacterized protein</fullName>
    </submittedName>
</protein>
<dbReference type="OrthoDB" id="4186590at2759"/>
<accession>A0A1J9PFT4</accession>
<organism evidence="2 3">
    <name type="scientific">Emergomyces pasteurianus Ep9510</name>
    <dbReference type="NCBI Taxonomy" id="1447872"/>
    <lineage>
        <taxon>Eukaryota</taxon>
        <taxon>Fungi</taxon>
        <taxon>Dikarya</taxon>
        <taxon>Ascomycota</taxon>
        <taxon>Pezizomycotina</taxon>
        <taxon>Eurotiomycetes</taxon>
        <taxon>Eurotiomycetidae</taxon>
        <taxon>Onygenales</taxon>
        <taxon>Ajellomycetaceae</taxon>
        <taxon>Emergomyces</taxon>
    </lineage>
</organism>
<evidence type="ECO:0000256" key="1">
    <source>
        <dbReference type="SAM" id="MobiDB-lite"/>
    </source>
</evidence>
<proteinExistence type="predicted"/>